<reference evidence="3" key="1">
    <citation type="submission" date="2019-05" db="EMBL/GenBank/DDBJ databases">
        <title>Prevotella brunnea sp. nov., isolated from a wound of a patient.</title>
        <authorList>
            <person name="Buhl M."/>
        </authorList>
    </citation>
    <scope>NUCLEOTIDE SEQUENCE [LARGE SCALE GENOMIC DNA]</scope>
    <source>
        <strain evidence="3">A2672</strain>
    </source>
</reference>
<dbReference type="EMBL" id="SDIK01000109">
    <property type="protein sequence ID" value="TXJ57187.1"/>
    <property type="molecule type" value="Genomic_DNA"/>
</dbReference>
<dbReference type="SUPFAM" id="SSF56935">
    <property type="entry name" value="Porins"/>
    <property type="match status" value="1"/>
</dbReference>
<protein>
    <submittedName>
        <fullName evidence="2">Porin</fullName>
    </submittedName>
</protein>
<name>A0A5C8G643_9BACT</name>
<organism evidence="2 3">
    <name type="scientific">Prevotella brunnea</name>
    <dbReference type="NCBI Taxonomy" id="2508867"/>
    <lineage>
        <taxon>Bacteria</taxon>
        <taxon>Pseudomonadati</taxon>
        <taxon>Bacteroidota</taxon>
        <taxon>Bacteroidia</taxon>
        <taxon>Bacteroidales</taxon>
        <taxon>Prevotellaceae</taxon>
        <taxon>Prevotella</taxon>
    </lineage>
</organism>
<proteinExistence type="predicted"/>
<sequence length="341" mass="38627">MNLRTIFALLIMGGITASAQETKPLSLDVEARGDYQHTTIDGTKDKDNSGFKGNIVDFVLKGDITPKFSYAYRQRLNGINKDYSFFDATDWLFLKYKPTKNLSLITGKYIVLVSGWELYPAPIDCYFLSEFCYNFPCYQWGLAGEFVTNSGNDTFVGQVCQSPYQKNYKNMTGHSADMYAYNLQWMGVHGFYESNWSINLLEYAPNKFINYIALGNRFRLGSNVQIELDYMNRASSHQAFFGKDCSVVGQVSYQPTEKVNVFAKASYEVNHSGTDADVAVQDGTELTRVGAGFEYFPLKDKNIRVHGYYSYAFGKNTNPQAVVHDKESQVNVGVTWRVKVL</sequence>
<dbReference type="AlphaFoldDB" id="A0A5C8G643"/>
<dbReference type="Pfam" id="PF07396">
    <property type="entry name" value="Porin_O_P"/>
    <property type="match status" value="1"/>
</dbReference>
<keyword evidence="1" id="KW-0732">Signal</keyword>
<gene>
    <name evidence="2" type="ORF">ETF27_11035</name>
</gene>
<evidence type="ECO:0000313" key="3">
    <source>
        <dbReference type="Proteomes" id="UP000321612"/>
    </source>
</evidence>
<feature type="chain" id="PRO_5023138201" evidence="1">
    <location>
        <begin position="20"/>
        <end position="341"/>
    </location>
</feature>
<accession>A0A5C8G643</accession>
<dbReference type="InterPro" id="IPR010870">
    <property type="entry name" value="Porin_O/P"/>
</dbReference>
<evidence type="ECO:0000256" key="1">
    <source>
        <dbReference type="SAM" id="SignalP"/>
    </source>
</evidence>
<keyword evidence="3" id="KW-1185">Reference proteome</keyword>
<evidence type="ECO:0000313" key="2">
    <source>
        <dbReference type="EMBL" id="TXJ57187.1"/>
    </source>
</evidence>
<dbReference type="RefSeq" id="WP_130829611.1">
    <property type="nucleotide sequence ID" value="NZ_SDIK01000109.1"/>
</dbReference>
<comment type="caution">
    <text evidence="2">The sequence shown here is derived from an EMBL/GenBank/DDBJ whole genome shotgun (WGS) entry which is preliminary data.</text>
</comment>
<feature type="signal peptide" evidence="1">
    <location>
        <begin position="1"/>
        <end position="19"/>
    </location>
</feature>
<dbReference type="Proteomes" id="UP000321612">
    <property type="component" value="Unassembled WGS sequence"/>
</dbReference>
<dbReference type="OrthoDB" id="1091018at2"/>